<dbReference type="RefSeq" id="WP_146439583.1">
    <property type="nucleotide sequence ID" value="NZ_SJPL01000001.1"/>
</dbReference>
<organism evidence="1 2">
    <name type="scientific">Crateriforma conspicua</name>
    <dbReference type="NCBI Taxonomy" id="2527996"/>
    <lineage>
        <taxon>Bacteria</taxon>
        <taxon>Pseudomonadati</taxon>
        <taxon>Planctomycetota</taxon>
        <taxon>Planctomycetia</taxon>
        <taxon>Planctomycetales</taxon>
        <taxon>Planctomycetaceae</taxon>
        <taxon>Crateriforma</taxon>
    </lineage>
</organism>
<comment type="caution">
    <text evidence="1">The sequence shown here is derived from an EMBL/GenBank/DDBJ whole genome shotgun (WGS) entry which is preliminary data.</text>
</comment>
<protein>
    <recommendedName>
        <fullName evidence="3">DUF2334 domain-containing protein</fullName>
    </recommendedName>
</protein>
<name>A0A5C5Y881_9PLAN</name>
<evidence type="ECO:0000313" key="1">
    <source>
        <dbReference type="EMBL" id="TWT71023.1"/>
    </source>
</evidence>
<sequence length="252" mass="28884">MLSMLAVSKPSQAKQPEAVVSIHDVMPSTMAQTQQLIDLCRRHQIRQIALLVVPGLDWSDRDVDQLRRWSDESLTLCGHGWVHRCERIAGWKHRLHSMLISRQVAEHLCWSTDQIVGTMCRCAEWFDKVSLPHPRLYVPPAWALGDLPKDRWGEVPFDWIETLAGLASMRDRKVAELPLVGFEADTILRKWSVRAFNAFGLAVRRWGCRPLRISIHPQDHQLRLADHLESVLAKGWNDLSYSQVAEDVFATT</sequence>
<dbReference type="AlphaFoldDB" id="A0A5C5Y881"/>
<dbReference type="SUPFAM" id="SSF88713">
    <property type="entry name" value="Glycoside hydrolase/deacetylase"/>
    <property type="match status" value="1"/>
</dbReference>
<dbReference type="GO" id="GO:0005975">
    <property type="term" value="P:carbohydrate metabolic process"/>
    <property type="evidence" value="ECO:0007669"/>
    <property type="project" value="InterPro"/>
</dbReference>
<accession>A0A5C5Y881</accession>
<evidence type="ECO:0008006" key="3">
    <source>
        <dbReference type="Google" id="ProtNLM"/>
    </source>
</evidence>
<dbReference type="InterPro" id="IPR018763">
    <property type="entry name" value="DUF2334"/>
</dbReference>
<dbReference type="Gene3D" id="3.20.20.370">
    <property type="entry name" value="Glycoside hydrolase/deacetylase"/>
    <property type="match status" value="1"/>
</dbReference>
<dbReference type="Proteomes" id="UP000317238">
    <property type="component" value="Unassembled WGS sequence"/>
</dbReference>
<dbReference type="Pfam" id="PF10096">
    <property type="entry name" value="DUF2334"/>
    <property type="match status" value="1"/>
</dbReference>
<dbReference type="EMBL" id="SJPL01000001">
    <property type="protein sequence ID" value="TWT71023.1"/>
    <property type="molecule type" value="Genomic_DNA"/>
</dbReference>
<gene>
    <name evidence="1" type="ORF">Pan14r_33330</name>
</gene>
<reference evidence="1 2" key="1">
    <citation type="submission" date="2019-02" db="EMBL/GenBank/DDBJ databases">
        <title>Deep-cultivation of Planctomycetes and their phenomic and genomic characterization uncovers novel biology.</title>
        <authorList>
            <person name="Wiegand S."/>
            <person name="Jogler M."/>
            <person name="Boedeker C."/>
            <person name="Pinto D."/>
            <person name="Vollmers J."/>
            <person name="Rivas-Marin E."/>
            <person name="Kohn T."/>
            <person name="Peeters S.H."/>
            <person name="Heuer A."/>
            <person name="Rast P."/>
            <person name="Oberbeckmann S."/>
            <person name="Bunk B."/>
            <person name="Jeske O."/>
            <person name="Meyerdierks A."/>
            <person name="Storesund J.E."/>
            <person name="Kallscheuer N."/>
            <person name="Luecker S."/>
            <person name="Lage O.M."/>
            <person name="Pohl T."/>
            <person name="Merkel B.J."/>
            <person name="Hornburger P."/>
            <person name="Mueller R.-W."/>
            <person name="Bruemmer F."/>
            <person name="Labrenz M."/>
            <person name="Spormann A.M."/>
            <person name="Op Den Camp H."/>
            <person name="Overmann J."/>
            <person name="Amann R."/>
            <person name="Jetten M.S.M."/>
            <person name="Mascher T."/>
            <person name="Medema M.H."/>
            <person name="Devos D.P."/>
            <person name="Kaster A.-K."/>
            <person name="Ovreas L."/>
            <person name="Rohde M."/>
            <person name="Galperin M.Y."/>
            <person name="Jogler C."/>
        </authorList>
    </citation>
    <scope>NUCLEOTIDE SEQUENCE [LARGE SCALE GENOMIC DNA]</scope>
    <source>
        <strain evidence="1 2">Pan14r</strain>
    </source>
</reference>
<evidence type="ECO:0000313" key="2">
    <source>
        <dbReference type="Proteomes" id="UP000317238"/>
    </source>
</evidence>
<proteinExistence type="predicted"/>
<dbReference type="InterPro" id="IPR011330">
    <property type="entry name" value="Glyco_hydro/deAcase_b/a-brl"/>
</dbReference>
<dbReference type="OrthoDB" id="7421654at2"/>
<keyword evidence="2" id="KW-1185">Reference proteome</keyword>